<sequence length="398" mass="43869">MEFMVSDATKSPPVSKLVAATGIIVALTAQYAVSASVYALLLNAASLLSLVIFYQFQFNRQHSSLLQQQQAHRQLLKKVPPPEYEAAYNCLMDNLDAVLPVWQCILATSNEDMTNATQALSEHFSDINFAVEQGMQNANDDAVQQRQQRINKVALAARDSFDTLKVAIETGGKRDTETLNVLEQLVSGLQSVEGRVSEVQKIASQINLLSLNAAIEAARAGEAGRGFAVVADEVRKLANFSAEIGQQINSSVNEFGEQLKAAIGQARTSVTESRGQQQQNLGVIDSTMAQISSELDVISSDTSSLLALRQQVAGHMQEVVYHLQFQDRLSQVLQHTNEALEELQQLLERNKYNKLGLLASATELLEHMQSRATTDLERKALGMLHQDYRNTESELTFF</sequence>
<dbReference type="SMART" id="SM00283">
    <property type="entry name" value="MA"/>
    <property type="match status" value="1"/>
</dbReference>
<evidence type="ECO:0000256" key="4">
    <source>
        <dbReference type="ARBA" id="ARBA00022500"/>
    </source>
</evidence>
<dbReference type="AlphaFoldDB" id="A0A285ID59"/>
<evidence type="ECO:0000256" key="6">
    <source>
        <dbReference type="ARBA" id="ARBA00022989"/>
    </source>
</evidence>
<comment type="subcellular location">
    <subcellularLocation>
        <location evidence="1">Cell membrane</location>
        <topology evidence="1">Multi-pass membrane protein</topology>
    </subcellularLocation>
</comment>
<dbReference type="PRINTS" id="PR00260">
    <property type="entry name" value="CHEMTRNSDUCR"/>
</dbReference>
<keyword evidence="8 10" id="KW-0807">Transducer</keyword>
<keyword evidence="11" id="KW-0175">Coiled coil</keyword>
<keyword evidence="7 12" id="KW-0472">Membrane</keyword>
<reference evidence="15" key="1">
    <citation type="submission" date="2017-09" db="EMBL/GenBank/DDBJ databases">
        <authorList>
            <person name="Varghese N."/>
            <person name="Submissions S."/>
        </authorList>
    </citation>
    <scope>NUCLEOTIDE SEQUENCE [LARGE SCALE GENOMIC DNA]</scope>
    <source>
        <strain evidence="15">CGMCC 1.12461</strain>
    </source>
</reference>
<keyword evidence="3" id="KW-0488">Methylation</keyword>
<evidence type="ECO:0000256" key="2">
    <source>
        <dbReference type="ARBA" id="ARBA00022475"/>
    </source>
</evidence>
<dbReference type="GO" id="GO:0007165">
    <property type="term" value="P:signal transduction"/>
    <property type="evidence" value="ECO:0007669"/>
    <property type="project" value="UniProtKB-KW"/>
</dbReference>
<evidence type="ECO:0000256" key="11">
    <source>
        <dbReference type="SAM" id="Coils"/>
    </source>
</evidence>
<evidence type="ECO:0000256" key="9">
    <source>
        <dbReference type="ARBA" id="ARBA00029447"/>
    </source>
</evidence>
<evidence type="ECO:0000259" key="13">
    <source>
        <dbReference type="PROSITE" id="PS50111"/>
    </source>
</evidence>
<dbReference type="Proteomes" id="UP000219353">
    <property type="component" value="Unassembled WGS sequence"/>
</dbReference>
<dbReference type="PANTHER" id="PTHR32089:SF39">
    <property type="entry name" value="METHYL-ACCEPTING CHEMOTAXIS PROTEIN HLYB"/>
    <property type="match status" value="1"/>
</dbReference>
<dbReference type="Gene3D" id="1.10.287.950">
    <property type="entry name" value="Methyl-accepting chemotaxis protein"/>
    <property type="match status" value="1"/>
</dbReference>
<keyword evidence="4" id="KW-0145">Chemotaxis</keyword>
<dbReference type="InterPro" id="IPR004089">
    <property type="entry name" value="MCPsignal_dom"/>
</dbReference>
<dbReference type="InterPro" id="IPR004090">
    <property type="entry name" value="Chemotax_Me-accpt_rcpt"/>
</dbReference>
<dbReference type="GO" id="GO:0006935">
    <property type="term" value="P:chemotaxis"/>
    <property type="evidence" value="ECO:0007669"/>
    <property type="project" value="UniProtKB-KW"/>
</dbReference>
<keyword evidence="5 12" id="KW-0812">Transmembrane</keyword>
<comment type="similarity">
    <text evidence="9">Belongs to the methyl-accepting chemotaxis (MCP) protein family.</text>
</comment>
<evidence type="ECO:0000256" key="7">
    <source>
        <dbReference type="ARBA" id="ARBA00023136"/>
    </source>
</evidence>
<evidence type="ECO:0000256" key="1">
    <source>
        <dbReference type="ARBA" id="ARBA00004651"/>
    </source>
</evidence>
<keyword evidence="2" id="KW-1003">Cell membrane</keyword>
<keyword evidence="15" id="KW-1185">Reference proteome</keyword>
<evidence type="ECO:0000256" key="10">
    <source>
        <dbReference type="PROSITE-ProRule" id="PRU00284"/>
    </source>
</evidence>
<feature type="coiled-coil region" evidence="11">
    <location>
        <begin position="326"/>
        <end position="353"/>
    </location>
</feature>
<evidence type="ECO:0000313" key="14">
    <source>
        <dbReference type="EMBL" id="SNY45892.1"/>
    </source>
</evidence>
<keyword evidence="6 12" id="KW-1133">Transmembrane helix</keyword>
<organism evidence="14 15">
    <name type="scientific">Arsukibacterium tuosuense</name>
    <dbReference type="NCBI Taxonomy" id="1323745"/>
    <lineage>
        <taxon>Bacteria</taxon>
        <taxon>Pseudomonadati</taxon>
        <taxon>Pseudomonadota</taxon>
        <taxon>Gammaproteobacteria</taxon>
        <taxon>Chromatiales</taxon>
        <taxon>Chromatiaceae</taxon>
        <taxon>Arsukibacterium</taxon>
    </lineage>
</organism>
<evidence type="ECO:0000256" key="3">
    <source>
        <dbReference type="ARBA" id="ARBA00022481"/>
    </source>
</evidence>
<accession>A0A285ID59</accession>
<dbReference type="PANTHER" id="PTHR32089">
    <property type="entry name" value="METHYL-ACCEPTING CHEMOTAXIS PROTEIN MCPB"/>
    <property type="match status" value="1"/>
</dbReference>
<evidence type="ECO:0000256" key="12">
    <source>
        <dbReference type="SAM" id="Phobius"/>
    </source>
</evidence>
<dbReference type="PROSITE" id="PS50111">
    <property type="entry name" value="CHEMOTAXIS_TRANSDUC_2"/>
    <property type="match status" value="1"/>
</dbReference>
<evidence type="ECO:0000313" key="15">
    <source>
        <dbReference type="Proteomes" id="UP000219353"/>
    </source>
</evidence>
<dbReference type="EMBL" id="OBEB01000001">
    <property type="protein sequence ID" value="SNY45892.1"/>
    <property type="molecule type" value="Genomic_DNA"/>
</dbReference>
<dbReference type="SUPFAM" id="SSF58104">
    <property type="entry name" value="Methyl-accepting chemotaxis protein (MCP) signaling domain"/>
    <property type="match status" value="1"/>
</dbReference>
<gene>
    <name evidence="14" type="ORF">SAMN06297280_0982</name>
</gene>
<proteinExistence type="inferred from homology"/>
<dbReference type="GO" id="GO:0004888">
    <property type="term" value="F:transmembrane signaling receptor activity"/>
    <property type="evidence" value="ECO:0007669"/>
    <property type="project" value="InterPro"/>
</dbReference>
<dbReference type="Pfam" id="PF00015">
    <property type="entry name" value="MCPsignal"/>
    <property type="match status" value="1"/>
</dbReference>
<name>A0A285ID59_9GAMM</name>
<evidence type="ECO:0000256" key="5">
    <source>
        <dbReference type="ARBA" id="ARBA00022692"/>
    </source>
</evidence>
<feature type="transmembrane region" description="Helical" evidence="12">
    <location>
        <begin position="38"/>
        <end position="56"/>
    </location>
</feature>
<feature type="domain" description="Methyl-accepting transducer" evidence="13">
    <location>
        <begin position="106"/>
        <end position="319"/>
    </location>
</feature>
<protein>
    <submittedName>
        <fullName evidence="14">Methyl-accepting chemotaxis protein</fullName>
    </submittedName>
</protein>
<evidence type="ECO:0000256" key="8">
    <source>
        <dbReference type="ARBA" id="ARBA00023224"/>
    </source>
</evidence>
<dbReference type="RefSeq" id="WP_170948929.1">
    <property type="nucleotide sequence ID" value="NZ_OBEB01000001.1"/>
</dbReference>
<dbReference type="GO" id="GO:0005886">
    <property type="term" value="C:plasma membrane"/>
    <property type="evidence" value="ECO:0007669"/>
    <property type="project" value="UniProtKB-SubCell"/>
</dbReference>